<dbReference type="PROSITE" id="PS50222">
    <property type="entry name" value="EF_HAND_2"/>
    <property type="match status" value="2"/>
</dbReference>
<evidence type="ECO:0000313" key="5">
    <source>
        <dbReference type="Proteomes" id="UP000037460"/>
    </source>
</evidence>
<dbReference type="PROSITE" id="PS00018">
    <property type="entry name" value="EF_HAND_1"/>
    <property type="match status" value="2"/>
</dbReference>
<dbReference type="SMART" id="SM00054">
    <property type="entry name" value="EFh"/>
    <property type="match status" value="2"/>
</dbReference>
<feature type="domain" description="EF-hand" evidence="3">
    <location>
        <begin position="129"/>
        <end position="164"/>
    </location>
</feature>
<dbReference type="Gene3D" id="1.10.238.10">
    <property type="entry name" value="EF-hand"/>
    <property type="match status" value="1"/>
</dbReference>
<accession>A0A0M0JB24</accession>
<gene>
    <name evidence="4" type="ORF">Ctob_002522</name>
</gene>
<feature type="region of interest" description="Disordered" evidence="2">
    <location>
        <begin position="66"/>
        <end position="108"/>
    </location>
</feature>
<dbReference type="InterPro" id="IPR002048">
    <property type="entry name" value="EF_hand_dom"/>
</dbReference>
<dbReference type="SUPFAM" id="SSF47473">
    <property type="entry name" value="EF-hand"/>
    <property type="match status" value="1"/>
</dbReference>
<feature type="compositionally biased region" description="Low complexity" evidence="2">
    <location>
        <begin position="90"/>
        <end position="101"/>
    </location>
</feature>
<protein>
    <recommendedName>
        <fullName evidence="3">EF-hand domain-containing protein</fullName>
    </recommendedName>
</protein>
<name>A0A0M0JB24_9EUKA</name>
<evidence type="ECO:0000259" key="3">
    <source>
        <dbReference type="PROSITE" id="PS50222"/>
    </source>
</evidence>
<sequence>MKDVLSKRAPEGMCSTRELILAAKIANVEVPPEVVANTHYAACKDNIGAPTRIHWKPFMNHELQPPPLRGPGGFGELPPLRKNSRRPSADDAPAAAPASAPMVEQPTMPRASSKETAYWFGLLVSKMKDRFTEVRRAFRLLDEDCNGFLSADEFKRILVMFNMQSMPDPVFNRIIQLIDKNGNDVITFAEFAELTNKPSVLEELKAQVD</sequence>
<reference evidence="5" key="1">
    <citation type="journal article" date="2015" name="PLoS Genet.">
        <title>Genome Sequence and Transcriptome Analyses of Chrysochromulina tobin: Metabolic Tools for Enhanced Algal Fitness in the Prominent Order Prymnesiales (Haptophyceae).</title>
        <authorList>
            <person name="Hovde B.T."/>
            <person name="Deodato C.R."/>
            <person name="Hunsperger H.M."/>
            <person name="Ryken S.A."/>
            <person name="Yost W."/>
            <person name="Jha R.K."/>
            <person name="Patterson J."/>
            <person name="Monnat R.J. Jr."/>
            <person name="Barlow S.B."/>
            <person name="Starkenburg S.R."/>
            <person name="Cattolico R.A."/>
        </authorList>
    </citation>
    <scope>NUCLEOTIDE SEQUENCE</scope>
    <source>
        <strain evidence="5">CCMP291</strain>
    </source>
</reference>
<dbReference type="InterPro" id="IPR018247">
    <property type="entry name" value="EF_Hand_1_Ca_BS"/>
</dbReference>
<organism evidence="4 5">
    <name type="scientific">Chrysochromulina tobinii</name>
    <dbReference type="NCBI Taxonomy" id="1460289"/>
    <lineage>
        <taxon>Eukaryota</taxon>
        <taxon>Haptista</taxon>
        <taxon>Haptophyta</taxon>
        <taxon>Prymnesiophyceae</taxon>
        <taxon>Prymnesiales</taxon>
        <taxon>Chrysochromulinaceae</taxon>
        <taxon>Chrysochromulina</taxon>
    </lineage>
</organism>
<keyword evidence="1" id="KW-0106">Calcium</keyword>
<dbReference type="AlphaFoldDB" id="A0A0M0JB24"/>
<dbReference type="GO" id="GO:0005509">
    <property type="term" value="F:calcium ion binding"/>
    <property type="evidence" value="ECO:0007669"/>
    <property type="project" value="InterPro"/>
</dbReference>
<dbReference type="CDD" id="cd00051">
    <property type="entry name" value="EFh"/>
    <property type="match status" value="1"/>
</dbReference>
<keyword evidence="5" id="KW-1185">Reference proteome</keyword>
<dbReference type="Pfam" id="PF13499">
    <property type="entry name" value="EF-hand_7"/>
    <property type="match status" value="1"/>
</dbReference>
<dbReference type="EMBL" id="JWZX01003181">
    <property type="protein sequence ID" value="KOO23547.1"/>
    <property type="molecule type" value="Genomic_DNA"/>
</dbReference>
<dbReference type="Proteomes" id="UP000037460">
    <property type="component" value="Unassembled WGS sequence"/>
</dbReference>
<dbReference type="InterPro" id="IPR011992">
    <property type="entry name" value="EF-hand-dom_pair"/>
</dbReference>
<proteinExistence type="predicted"/>
<dbReference type="OrthoDB" id="26525at2759"/>
<feature type="domain" description="EF-hand" evidence="3">
    <location>
        <begin position="166"/>
        <end position="201"/>
    </location>
</feature>
<comment type="caution">
    <text evidence="4">The sequence shown here is derived from an EMBL/GenBank/DDBJ whole genome shotgun (WGS) entry which is preliminary data.</text>
</comment>
<evidence type="ECO:0000256" key="2">
    <source>
        <dbReference type="SAM" id="MobiDB-lite"/>
    </source>
</evidence>
<evidence type="ECO:0000313" key="4">
    <source>
        <dbReference type="EMBL" id="KOO23547.1"/>
    </source>
</evidence>
<evidence type="ECO:0000256" key="1">
    <source>
        <dbReference type="ARBA" id="ARBA00022837"/>
    </source>
</evidence>